<gene>
    <name evidence="1" type="ORF">EDB95_0943</name>
</gene>
<proteinExistence type="predicted"/>
<organism evidence="1 2">
    <name type="scientific">Dinghuibacter silviterrae</name>
    <dbReference type="NCBI Taxonomy" id="1539049"/>
    <lineage>
        <taxon>Bacteria</taxon>
        <taxon>Pseudomonadati</taxon>
        <taxon>Bacteroidota</taxon>
        <taxon>Chitinophagia</taxon>
        <taxon>Chitinophagales</taxon>
        <taxon>Chitinophagaceae</taxon>
        <taxon>Dinghuibacter</taxon>
    </lineage>
</organism>
<reference evidence="1 2" key="1">
    <citation type="submission" date="2019-03" db="EMBL/GenBank/DDBJ databases">
        <title>Genomic Encyclopedia of Type Strains, Phase IV (KMG-IV): sequencing the most valuable type-strain genomes for metagenomic binning, comparative biology and taxonomic classification.</title>
        <authorList>
            <person name="Goeker M."/>
        </authorList>
    </citation>
    <scope>NUCLEOTIDE SEQUENCE [LARGE SCALE GENOMIC DNA]</scope>
    <source>
        <strain evidence="1 2">DSM 100059</strain>
    </source>
</reference>
<dbReference type="RefSeq" id="WP_133991047.1">
    <property type="nucleotide sequence ID" value="NZ_SODV01000001.1"/>
</dbReference>
<protein>
    <recommendedName>
        <fullName evidence="3">Lipoprotein</fullName>
    </recommendedName>
</protein>
<evidence type="ECO:0000313" key="2">
    <source>
        <dbReference type="Proteomes" id="UP000294498"/>
    </source>
</evidence>
<keyword evidence="2" id="KW-1185">Reference proteome</keyword>
<dbReference type="OrthoDB" id="667337at2"/>
<evidence type="ECO:0000313" key="1">
    <source>
        <dbReference type="EMBL" id="TDW99926.1"/>
    </source>
</evidence>
<sequence>MRKIKKLPGHVWTRALGWGLAVTMAFSSGCHQGGVDVNSDGTRKVVSTQAVASYTQKVNDSLNKEWFFSVQVYETPKPLDYLVQMIYEEMHEVDTVHFPDMGYPIKPAVLKGPDSLTCYVGFLDPKGQFMYYKSVYVENKTLNLRTIRKYTASDTQ</sequence>
<name>A0A4R8DRF6_9BACT</name>
<evidence type="ECO:0008006" key="3">
    <source>
        <dbReference type="Google" id="ProtNLM"/>
    </source>
</evidence>
<dbReference type="PROSITE" id="PS51257">
    <property type="entry name" value="PROKAR_LIPOPROTEIN"/>
    <property type="match status" value="1"/>
</dbReference>
<dbReference type="EMBL" id="SODV01000001">
    <property type="protein sequence ID" value="TDW99926.1"/>
    <property type="molecule type" value="Genomic_DNA"/>
</dbReference>
<dbReference type="Proteomes" id="UP000294498">
    <property type="component" value="Unassembled WGS sequence"/>
</dbReference>
<dbReference type="AlphaFoldDB" id="A0A4R8DRF6"/>
<comment type="caution">
    <text evidence="1">The sequence shown here is derived from an EMBL/GenBank/DDBJ whole genome shotgun (WGS) entry which is preliminary data.</text>
</comment>
<accession>A0A4R8DRF6</accession>